<dbReference type="InterPro" id="IPR018490">
    <property type="entry name" value="cNMP-bd_dom_sf"/>
</dbReference>
<dbReference type="InterPro" id="IPR018488">
    <property type="entry name" value="cNMP-bd_CS"/>
</dbReference>
<dbReference type="EMBL" id="QJJK01000017">
    <property type="protein sequence ID" value="PXW52236.1"/>
    <property type="molecule type" value="Genomic_DNA"/>
</dbReference>
<dbReference type="PANTHER" id="PTHR24567">
    <property type="entry name" value="CRP FAMILY TRANSCRIPTIONAL REGULATORY PROTEIN"/>
    <property type="match status" value="1"/>
</dbReference>
<feature type="domain" description="HTH crp-type" evidence="5">
    <location>
        <begin position="149"/>
        <end position="222"/>
    </location>
</feature>
<dbReference type="PROSITE" id="PS51063">
    <property type="entry name" value="HTH_CRP_2"/>
    <property type="match status" value="1"/>
</dbReference>
<reference evidence="6 7" key="1">
    <citation type="submission" date="2018-05" db="EMBL/GenBank/DDBJ databases">
        <title>Genomic Encyclopedia of Type Strains, Phase IV (KMG-IV): sequencing the most valuable type-strain genomes for metagenomic binning, comparative biology and taxonomic classification.</title>
        <authorList>
            <person name="Goeker M."/>
        </authorList>
    </citation>
    <scope>NUCLEOTIDE SEQUENCE [LARGE SCALE GENOMIC DNA]</scope>
    <source>
        <strain evidence="6 7">DSM 6462</strain>
    </source>
</reference>
<keyword evidence="7" id="KW-1185">Reference proteome</keyword>
<dbReference type="SUPFAM" id="SSF46785">
    <property type="entry name" value="Winged helix' DNA-binding domain"/>
    <property type="match status" value="1"/>
</dbReference>
<evidence type="ECO:0000256" key="1">
    <source>
        <dbReference type="ARBA" id="ARBA00023015"/>
    </source>
</evidence>
<dbReference type="PRINTS" id="PR00103">
    <property type="entry name" value="CAMPKINASE"/>
</dbReference>
<dbReference type="GO" id="GO:0003700">
    <property type="term" value="F:DNA-binding transcription factor activity"/>
    <property type="evidence" value="ECO:0007669"/>
    <property type="project" value="TreeGrafter"/>
</dbReference>
<evidence type="ECO:0000259" key="4">
    <source>
        <dbReference type="PROSITE" id="PS50042"/>
    </source>
</evidence>
<evidence type="ECO:0000259" key="5">
    <source>
        <dbReference type="PROSITE" id="PS51063"/>
    </source>
</evidence>
<organism evidence="6 7">
    <name type="scientific">Chelatococcus asaccharovorans</name>
    <dbReference type="NCBI Taxonomy" id="28210"/>
    <lineage>
        <taxon>Bacteria</taxon>
        <taxon>Pseudomonadati</taxon>
        <taxon>Pseudomonadota</taxon>
        <taxon>Alphaproteobacteria</taxon>
        <taxon>Hyphomicrobiales</taxon>
        <taxon>Chelatococcaceae</taxon>
        <taxon>Chelatococcus</taxon>
    </lineage>
</organism>
<protein>
    <submittedName>
        <fullName evidence="6">CRP-like cAMP-binding protein</fullName>
    </submittedName>
</protein>
<dbReference type="Gene3D" id="2.60.120.10">
    <property type="entry name" value="Jelly Rolls"/>
    <property type="match status" value="1"/>
</dbReference>
<keyword evidence="2" id="KW-0238">DNA-binding</keyword>
<dbReference type="Pfam" id="PF00027">
    <property type="entry name" value="cNMP_binding"/>
    <property type="match status" value="1"/>
</dbReference>
<dbReference type="InterPro" id="IPR014710">
    <property type="entry name" value="RmlC-like_jellyroll"/>
</dbReference>
<sequence>MQKNEHHRWLASSAIFGGLDEACLARIAREAQAVTFPAGACLFRQDDEADGLYILSAGLVRIHIGHRDGRELTLALLDPGDVIGEIALLDGLPRTATATALAPTRTVFVGRKAFVRLLAEIPQLAVHVILVLCDRLRQNTEQLTANAFLDLRHRLLKVLRDLAVAHGQIEAERATVPTRFTQTDIAQMLGVTREAVNKQFRALARDGVIELTPGAIVLIRPREN</sequence>
<evidence type="ECO:0000313" key="6">
    <source>
        <dbReference type="EMBL" id="PXW52236.1"/>
    </source>
</evidence>
<dbReference type="InterPro" id="IPR050397">
    <property type="entry name" value="Env_Response_Regulators"/>
</dbReference>
<feature type="domain" description="Cyclic nucleotide-binding" evidence="4">
    <location>
        <begin position="15"/>
        <end position="118"/>
    </location>
</feature>
<keyword evidence="1" id="KW-0805">Transcription regulation</keyword>
<dbReference type="AlphaFoldDB" id="A0A2V3TUE0"/>
<dbReference type="GO" id="GO:0003677">
    <property type="term" value="F:DNA binding"/>
    <property type="evidence" value="ECO:0007669"/>
    <property type="project" value="UniProtKB-KW"/>
</dbReference>
<dbReference type="InterPro" id="IPR036390">
    <property type="entry name" value="WH_DNA-bd_sf"/>
</dbReference>
<dbReference type="Pfam" id="PF13545">
    <property type="entry name" value="HTH_Crp_2"/>
    <property type="match status" value="1"/>
</dbReference>
<proteinExistence type="predicted"/>
<evidence type="ECO:0000256" key="2">
    <source>
        <dbReference type="ARBA" id="ARBA00023125"/>
    </source>
</evidence>
<dbReference type="RefSeq" id="WP_110378132.1">
    <property type="nucleotide sequence ID" value="NZ_JAHBRY010000001.1"/>
</dbReference>
<dbReference type="InterPro" id="IPR036388">
    <property type="entry name" value="WH-like_DNA-bd_sf"/>
</dbReference>
<dbReference type="OrthoDB" id="3525895at2"/>
<dbReference type="PANTHER" id="PTHR24567:SF68">
    <property type="entry name" value="DNA-BINDING TRANSCRIPTIONAL DUAL REGULATOR CRP"/>
    <property type="match status" value="1"/>
</dbReference>
<keyword evidence="3" id="KW-0804">Transcription</keyword>
<evidence type="ECO:0000256" key="3">
    <source>
        <dbReference type="ARBA" id="ARBA00023163"/>
    </source>
</evidence>
<dbReference type="PROSITE" id="PS00889">
    <property type="entry name" value="CNMP_BINDING_2"/>
    <property type="match status" value="1"/>
</dbReference>
<dbReference type="InterPro" id="IPR000595">
    <property type="entry name" value="cNMP-bd_dom"/>
</dbReference>
<dbReference type="InterPro" id="IPR012318">
    <property type="entry name" value="HTH_CRP"/>
</dbReference>
<comment type="caution">
    <text evidence="6">The sequence shown here is derived from an EMBL/GenBank/DDBJ whole genome shotgun (WGS) entry which is preliminary data.</text>
</comment>
<dbReference type="SUPFAM" id="SSF51206">
    <property type="entry name" value="cAMP-binding domain-like"/>
    <property type="match status" value="1"/>
</dbReference>
<dbReference type="Gene3D" id="1.10.10.10">
    <property type="entry name" value="Winged helix-like DNA-binding domain superfamily/Winged helix DNA-binding domain"/>
    <property type="match status" value="1"/>
</dbReference>
<dbReference type="Proteomes" id="UP000248021">
    <property type="component" value="Unassembled WGS sequence"/>
</dbReference>
<dbReference type="SMART" id="SM00419">
    <property type="entry name" value="HTH_CRP"/>
    <property type="match status" value="1"/>
</dbReference>
<dbReference type="GO" id="GO:0005829">
    <property type="term" value="C:cytosol"/>
    <property type="evidence" value="ECO:0007669"/>
    <property type="project" value="TreeGrafter"/>
</dbReference>
<accession>A0A2V3TUE0</accession>
<dbReference type="PROSITE" id="PS50042">
    <property type="entry name" value="CNMP_BINDING_3"/>
    <property type="match status" value="1"/>
</dbReference>
<dbReference type="CDD" id="cd00038">
    <property type="entry name" value="CAP_ED"/>
    <property type="match status" value="1"/>
</dbReference>
<evidence type="ECO:0000313" key="7">
    <source>
        <dbReference type="Proteomes" id="UP000248021"/>
    </source>
</evidence>
<name>A0A2V3TUE0_9HYPH</name>
<gene>
    <name evidence="6" type="ORF">C7450_117100</name>
</gene>
<dbReference type="SMART" id="SM00100">
    <property type="entry name" value="cNMP"/>
    <property type="match status" value="1"/>
</dbReference>